<dbReference type="Proteomes" id="UP000499080">
    <property type="component" value="Unassembled WGS sequence"/>
</dbReference>
<organism evidence="1 2">
    <name type="scientific">Araneus ventricosus</name>
    <name type="common">Orbweaver spider</name>
    <name type="synonym">Epeira ventricosa</name>
    <dbReference type="NCBI Taxonomy" id="182803"/>
    <lineage>
        <taxon>Eukaryota</taxon>
        <taxon>Metazoa</taxon>
        <taxon>Ecdysozoa</taxon>
        <taxon>Arthropoda</taxon>
        <taxon>Chelicerata</taxon>
        <taxon>Arachnida</taxon>
        <taxon>Araneae</taxon>
        <taxon>Araneomorphae</taxon>
        <taxon>Entelegynae</taxon>
        <taxon>Araneoidea</taxon>
        <taxon>Araneidae</taxon>
        <taxon>Araneus</taxon>
    </lineage>
</organism>
<name>A0A4Y2FP99_ARAVE</name>
<evidence type="ECO:0000313" key="1">
    <source>
        <dbReference type="EMBL" id="GBM43312.1"/>
    </source>
</evidence>
<gene>
    <name evidence="1" type="ORF">AVEN_220837_1</name>
</gene>
<protein>
    <submittedName>
        <fullName evidence="1">Uncharacterized protein</fullName>
    </submittedName>
</protein>
<dbReference type="AlphaFoldDB" id="A0A4Y2FP99"/>
<comment type="caution">
    <text evidence="1">The sequence shown here is derived from an EMBL/GenBank/DDBJ whole genome shotgun (WGS) entry which is preliminary data.</text>
</comment>
<evidence type="ECO:0000313" key="2">
    <source>
        <dbReference type="Proteomes" id="UP000499080"/>
    </source>
</evidence>
<keyword evidence="2" id="KW-1185">Reference proteome</keyword>
<proteinExistence type="predicted"/>
<sequence>MSNFFPRTFKFEIQVFDCILGRIWNLGQIRRCLYLQLSPRASGETFGEGFKVLYHCVIVTSIHDYVSKAVHSSQVQNGNFGAREGKINRQGRKLMKIRRVANRSRISKQSEIRQFVRNFFLKDPLPG</sequence>
<reference evidence="1 2" key="1">
    <citation type="journal article" date="2019" name="Sci. Rep.">
        <title>Orb-weaving spider Araneus ventricosus genome elucidates the spidroin gene catalogue.</title>
        <authorList>
            <person name="Kono N."/>
            <person name="Nakamura H."/>
            <person name="Ohtoshi R."/>
            <person name="Moran D.A.P."/>
            <person name="Shinohara A."/>
            <person name="Yoshida Y."/>
            <person name="Fujiwara M."/>
            <person name="Mori M."/>
            <person name="Tomita M."/>
            <person name="Arakawa K."/>
        </authorList>
    </citation>
    <scope>NUCLEOTIDE SEQUENCE [LARGE SCALE GENOMIC DNA]</scope>
</reference>
<dbReference type="EMBL" id="BGPR01001025">
    <property type="protein sequence ID" value="GBM43312.1"/>
    <property type="molecule type" value="Genomic_DNA"/>
</dbReference>
<accession>A0A4Y2FP99</accession>